<keyword evidence="2" id="KW-1003">Cell membrane</keyword>
<evidence type="ECO:0000313" key="10">
    <source>
        <dbReference type="Proteomes" id="UP000077098"/>
    </source>
</evidence>
<sequence>MRRFVVSSGWIFAASLLLVLVFIPFDPHLSETAQALPGKIVSFNRAITDFGTFRWMLYSTGALAILAYIAARVLQARTYGGRLRTAWRLLAYFFLTIGTASILVHTLKFLIGRARPELFLEMGAYSLTPFTGDNLYESFPSGHSTAAGAFFGAFAMLMPRFRWVFLLLALVIGISRVIVGAHYPSDVAAGLFLGTWTAMAFAFIFARSQMLFKFDAQGWPQPKNVSLPSADLR</sequence>
<dbReference type="AlphaFoldDB" id="A0A176XDW0"/>
<feature type="transmembrane region" description="Helical" evidence="7">
    <location>
        <begin position="187"/>
        <end position="206"/>
    </location>
</feature>
<proteinExistence type="predicted"/>
<feature type="transmembrane region" description="Helical" evidence="7">
    <location>
        <begin position="55"/>
        <end position="74"/>
    </location>
</feature>
<evidence type="ECO:0000256" key="2">
    <source>
        <dbReference type="ARBA" id="ARBA00022475"/>
    </source>
</evidence>
<dbReference type="InterPro" id="IPR000326">
    <property type="entry name" value="PAP2/HPO"/>
</dbReference>
<dbReference type="Gene3D" id="1.20.144.10">
    <property type="entry name" value="Phosphatidic acid phosphatase type 2/haloperoxidase"/>
    <property type="match status" value="1"/>
</dbReference>
<feature type="transmembrane region" description="Helical" evidence="7">
    <location>
        <begin position="86"/>
        <end position="111"/>
    </location>
</feature>
<dbReference type="PANTHER" id="PTHR14969">
    <property type="entry name" value="SPHINGOSINE-1-PHOSPHATE PHOSPHOHYDROLASE"/>
    <property type="match status" value="1"/>
</dbReference>
<dbReference type="RefSeq" id="WP_063948366.1">
    <property type="nucleotide sequence ID" value="NZ_LXPS01000010.1"/>
</dbReference>
<evidence type="ECO:0000256" key="4">
    <source>
        <dbReference type="ARBA" id="ARBA00022801"/>
    </source>
</evidence>
<dbReference type="SMART" id="SM00014">
    <property type="entry name" value="acidPPc"/>
    <property type="match status" value="1"/>
</dbReference>
<comment type="caution">
    <text evidence="9">The sequence shown here is derived from an EMBL/GenBank/DDBJ whole genome shotgun (WGS) entry which is preliminary data.</text>
</comment>
<name>A0A176XDW0_AGRTU</name>
<feature type="transmembrane region" description="Helical" evidence="7">
    <location>
        <begin position="164"/>
        <end position="181"/>
    </location>
</feature>
<evidence type="ECO:0000256" key="7">
    <source>
        <dbReference type="SAM" id="Phobius"/>
    </source>
</evidence>
<feature type="domain" description="Phosphatidic acid phosphatase type 2/haloperoxidase" evidence="8">
    <location>
        <begin position="89"/>
        <end position="202"/>
    </location>
</feature>
<dbReference type="CDD" id="cd03389">
    <property type="entry name" value="PAP2_lipid_A_1_phosphatase"/>
    <property type="match status" value="1"/>
</dbReference>
<reference evidence="9 10" key="1">
    <citation type="submission" date="2016-05" db="EMBL/GenBank/DDBJ databases">
        <authorList>
            <person name="Lavstsen T."/>
            <person name="Jespersen J.S."/>
        </authorList>
    </citation>
    <scope>NUCLEOTIDE SEQUENCE [LARGE SCALE GENOMIC DNA]</scope>
    <source>
        <strain evidence="9 10">KCJ1736</strain>
    </source>
</reference>
<gene>
    <name evidence="9" type="ORF">A7J57_19830</name>
</gene>
<dbReference type="SUPFAM" id="SSF48317">
    <property type="entry name" value="Acid phosphatase/Vanadium-dependent haloperoxidase"/>
    <property type="match status" value="1"/>
</dbReference>
<accession>A0A176XDW0</accession>
<keyword evidence="4" id="KW-0378">Hydrolase</keyword>
<dbReference type="GO" id="GO:0005886">
    <property type="term" value="C:plasma membrane"/>
    <property type="evidence" value="ECO:0007669"/>
    <property type="project" value="UniProtKB-SubCell"/>
</dbReference>
<evidence type="ECO:0000256" key="6">
    <source>
        <dbReference type="ARBA" id="ARBA00023136"/>
    </source>
</evidence>
<dbReference type="Pfam" id="PF01569">
    <property type="entry name" value="PAP2"/>
    <property type="match status" value="1"/>
</dbReference>
<keyword evidence="3 7" id="KW-0812">Transmembrane</keyword>
<keyword evidence="5 7" id="KW-1133">Transmembrane helix</keyword>
<keyword evidence="6 7" id="KW-0472">Membrane</keyword>
<dbReference type="Proteomes" id="UP000077098">
    <property type="component" value="Unassembled WGS sequence"/>
</dbReference>
<evidence type="ECO:0000313" key="9">
    <source>
        <dbReference type="EMBL" id="OAE47526.1"/>
    </source>
</evidence>
<evidence type="ECO:0000259" key="8">
    <source>
        <dbReference type="SMART" id="SM00014"/>
    </source>
</evidence>
<evidence type="ECO:0000256" key="5">
    <source>
        <dbReference type="ARBA" id="ARBA00022989"/>
    </source>
</evidence>
<organism evidence="9 10">
    <name type="scientific">Agrobacterium tumefaciens</name>
    <dbReference type="NCBI Taxonomy" id="358"/>
    <lineage>
        <taxon>Bacteria</taxon>
        <taxon>Pseudomonadati</taxon>
        <taxon>Pseudomonadota</taxon>
        <taxon>Alphaproteobacteria</taxon>
        <taxon>Hyphomicrobiales</taxon>
        <taxon>Rhizobiaceae</taxon>
        <taxon>Rhizobium/Agrobacterium group</taxon>
        <taxon>Agrobacterium</taxon>
        <taxon>Agrobacterium tumefaciens complex</taxon>
    </lineage>
</organism>
<dbReference type="EMBL" id="LXPS01000010">
    <property type="protein sequence ID" value="OAE47526.1"/>
    <property type="molecule type" value="Genomic_DNA"/>
</dbReference>
<evidence type="ECO:0000256" key="1">
    <source>
        <dbReference type="ARBA" id="ARBA00004651"/>
    </source>
</evidence>
<evidence type="ECO:0000256" key="3">
    <source>
        <dbReference type="ARBA" id="ARBA00022692"/>
    </source>
</evidence>
<dbReference type="GO" id="GO:0016787">
    <property type="term" value="F:hydrolase activity"/>
    <property type="evidence" value="ECO:0007669"/>
    <property type="project" value="UniProtKB-KW"/>
</dbReference>
<dbReference type="InterPro" id="IPR036938">
    <property type="entry name" value="PAP2/HPO_sf"/>
</dbReference>
<dbReference type="PANTHER" id="PTHR14969:SF62">
    <property type="entry name" value="DECAPRENYLPHOSPHORYL-5-PHOSPHORIBOSE PHOSPHATASE RV3807C-RELATED"/>
    <property type="match status" value="1"/>
</dbReference>
<comment type="subcellular location">
    <subcellularLocation>
        <location evidence="1">Cell membrane</location>
        <topology evidence="1">Multi-pass membrane protein</topology>
    </subcellularLocation>
</comment>
<protein>
    <submittedName>
        <fullName evidence="9">Phosphatidic acid phosphatase</fullName>
    </submittedName>
</protein>